<evidence type="ECO:0000313" key="3">
    <source>
        <dbReference type="Proteomes" id="UP001597044"/>
    </source>
</evidence>
<organism evidence="2 3">
    <name type="scientific">Paraperlucidibaca wandonensis</name>
    <dbReference type="NCBI Taxonomy" id="1268273"/>
    <lineage>
        <taxon>Bacteria</taxon>
        <taxon>Pseudomonadati</taxon>
        <taxon>Pseudomonadota</taxon>
        <taxon>Gammaproteobacteria</taxon>
        <taxon>Moraxellales</taxon>
        <taxon>Moraxellaceae</taxon>
        <taxon>Paraperlucidibaca</taxon>
    </lineage>
</organism>
<keyword evidence="1" id="KW-1133">Transmembrane helix</keyword>
<reference evidence="3" key="1">
    <citation type="journal article" date="2019" name="Int. J. Syst. Evol. Microbiol.">
        <title>The Global Catalogue of Microorganisms (GCM) 10K type strain sequencing project: providing services to taxonomists for standard genome sequencing and annotation.</title>
        <authorList>
            <consortium name="The Broad Institute Genomics Platform"/>
            <consortium name="The Broad Institute Genome Sequencing Center for Infectious Disease"/>
            <person name="Wu L."/>
            <person name="Ma J."/>
        </authorList>
    </citation>
    <scope>NUCLEOTIDE SEQUENCE [LARGE SCALE GENOMIC DNA]</scope>
    <source>
        <strain evidence="3">CCUG 63419</strain>
    </source>
</reference>
<keyword evidence="1" id="KW-0472">Membrane</keyword>
<keyword evidence="1" id="KW-0812">Transmembrane</keyword>
<evidence type="ECO:0000256" key="1">
    <source>
        <dbReference type="SAM" id="Phobius"/>
    </source>
</evidence>
<keyword evidence="3" id="KW-1185">Reference proteome</keyword>
<dbReference type="EMBL" id="JBHTIT010000001">
    <property type="protein sequence ID" value="MFD0950502.1"/>
    <property type="molecule type" value="Genomic_DNA"/>
</dbReference>
<proteinExistence type="predicted"/>
<name>A0ABW3HGV0_9GAMM</name>
<gene>
    <name evidence="2" type="ORF">ACFQ0F_08905</name>
</gene>
<protein>
    <submittedName>
        <fullName evidence="2">Uncharacterized protein</fullName>
    </submittedName>
</protein>
<dbReference type="RefSeq" id="WP_379071260.1">
    <property type="nucleotide sequence ID" value="NZ_JBHTIT010000001.1"/>
</dbReference>
<evidence type="ECO:0000313" key="2">
    <source>
        <dbReference type="EMBL" id="MFD0950502.1"/>
    </source>
</evidence>
<feature type="transmembrane region" description="Helical" evidence="1">
    <location>
        <begin position="51"/>
        <end position="70"/>
    </location>
</feature>
<comment type="caution">
    <text evidence="2">The sequence shown here is derived from an EMBL/GenBank/DDBJ whole genome shotgun (WGS) entry which is preliminary data.</text>
</comment>
<sequence>MAEGHEIRASIDSETVRGLLLINGGGAVALLAFLSGVLLKPELEILTRATIWSVFIFQLGLAFAVVHNRFRRLCSLQYAKKSENRKKCTLFGKELREPCICHWSTGFMWASIASFVAGGSLILVAGLCVVG</sequence>
<dbReference type="Proteomes" id="UP001597044">
    <property type="component" value="Unassembled WGS sequence"/>
</dbReference>
<feature type="transmembrane region" description="Helical" evidence="1">
    <location>
        <begin position="107"/>
        <end position="130"/>
    </location>
</feature>
<feature type="transmembrane region" description="Helical" evidence="1">
    <location>
        <begin position="20"/>
        <end position="39"/>
    </location>
</feature>
<accession>A0ABW3HGV0</accession>